<comment type="caution">
    <text evidence="3">The sequence shown here is derived from an EMBL/GenBank/DDBJ whole genome shotgun (WGS) entry which is preliminary data.</text>
</comment>
<feature type="domain" description="CoA carboxyltransferase N-terminal" evidence="1">
    <location>
        <begin position="2"/>
        <end position="256"/>
    </location>
</feature>
<dbReference type="RefSeq" id="WP_262872462.1">
    <property type="nucleotide sequence ID" value="NZ_BAABKW010000011.1"/>
</dbReference>
<dbReference type="EC" id="6.-.-.-" evidence="3"/>
<dbReference type="PANTHER" id="PTHR43842:SF2">
    <property type="entry name" value="PROPIONYL-COA CARBOXYLASE BETA CHAIN, MITOCHONDRIAL"/>
    <property type="match status" value="1"/>
</dbReference>
<dbReference type="PROSITE" id="PS50989">
    <property type="entry name" value="COA_CT_CTER"/>
    <property type="match status" value="1"/>
</dbReference>
<dbReference type="Pfam" id="PF01039">
    <property type="entry name" value="Carboxyl_trans"/>
    <property type="match status" value="1"/>
</dbReference>
<proteinExistence type="predicted"/>
<evidence type="ECO:0000259" key="1">
    <source>
        <dbReference type="PROSITE" id="PS50980"/>
    </source>
</evidence>
<dbReference type="GO" id="GO:0016874">
    <property type="term" value="F:ligase activity"/>
    <property type="evidence" value="ECO:0007669"/>
    <property type="project" value="UniProtKB-KW"/>
</dbReference>
<dbReference type="InterPro" id="IPR011762">
    <property type="entry name" value="COA_CT_N"/>
</dbReference>
<protein>
    <submittedName>
        <fullName evidence="3">Acyl-CoA carboxylase subunit beta</fullName>
        <ecNumber evidence="3">6.-.-.-</ecNumber>
    </submittedName>
</protein>
<reference evidence="4" key="1">
    <citation type="journal article" date="2019" name="Int. J. Syst. Evol. Microbiol.">
        <title>The Global Catalogue of Microorganisms (GCM) 10K type strain sequencing project: providing services to taxonomists for standard genome sequencing and annotation.</title>
        <authorList>
            <consortium name="The Broad Institute Genomics Platform"/>
            <consortium name="The Broad Institute Genome Sequencing Center for Infectious Disease"/>
            <person name="Wu L."/>
            <person name="Ma J."/>
        </authorList>
    </citation>
    <scope>NUCLEOTIDE SEQUENCE [LARGE SCALE GENOMIC DNA]</scope>
    <source>
        <strain evidence="4">CGMCC 1.15772</strain>
    </source>
</reference>
<dbReference type="InterPro" id="IPR051047">
    <property type="entry name" value="AccD/PCCB"/>
</dbReference>
<dbReference type="InterPro" id="IPR029045">
    <property type="entry name" value="ClpP/crotonase-like_dom_sf"/>
</dbReference>
<dbReference type="PROSITE" id="PS50980">
    <property type="entry name" value="COA_CT_NTER"/>
    <property type="match status" value="1"/>
</dbReference>
<gene>
    <name evidence="3" type="ORF">ACFQRL_00990</name>
</gene>
<feature type="domain" description="CoA carboxyltransferase C-terminal" evidence="2">
    <location>
        <begin position="261"/>
        <end position="494"/>
    </location>
</feature>
<dbReference type="PANTHER" id="PTHR43842">
    <property type="entry name" value="PROPIONYL-COA CARBOXYLASE BETA CHAIN"/>
    <property type="match status" value="1"/>
</dbReference>
<accession>A0ABW2HCQ9</accession>
<name>A0ABW2HCQ9_9MICO</name>
<dbReference type="InterPro" id="IPR034733">
    <property type="entry name" value="AcCoA_carboxyl_beta"/>
</dbReference>
<evidence type="ECO:0000259" key="2">
    <source>
        <dbReference type="PROSITE" id="PS50989"/>
    </source>
</evidence>
<dbReference type="SUPFAM" id="SSF52096">
    <property type="entry name" value="ClpP/crotonase"/>
    <property type="match status" value="2"/>
</dbReference>
<keyword evidence="3" id="KW-0436">Ligase</keyword>
<evidence type="ECO:0000313" key="4">
    <source>
        <dbReference type="Proteomes" id="UP001596507"/>
    </source>
</evidence>
<sequence>MSERDSRGIEERRRRIREDMGGSERIDALRARGRLTAREAIDALLDEDSFREWGTFVVSRIRGDWDRTPADGKIVGFGTVSGRPVAIAADDVTVKRGASGSMGGRKKARIMQQALRARIPLVLFGESAGARIPDTLGAEDAAEFAIDTAPSMRGRAIPMISVIAGDSFGGSSFAAAQSDLVVQVEGSCIAVTSPRLIEVATGEKITGEALGGSEVHARRTGQVDVVVADESTGLSAVGEFLSYLPQHSAELPPRVASSPPLVDRELVSIVPARAQRAYDMRVLLQRVVDEGRIFELKRDFGSSVITALARLGGHSVGVIASQPMQQAGALDHDACDKITRFICMCEAFNVPLVFLQDVPGFMVGSAVEHERLLSKVIKLQQALALSTMPKFTVVVRKGFGLAYLALGGAPEIVDGLYAWSSAQIGFMERKAGAQVLHGSDLSGLSGAERAGLLDAASAGVEAEFDAWGPARRMRIDEVIDPSETREVLISDLDRHADREVLDDRERPLTHWPMW</sequence>
<dbReference type="EMBL" id="JBHTBE010000001">
    <property type="protein sequence ID" value="MFC7267526.1"/>
    <property type="molecule type" value="Genomic_DNA"/>
</dbReference>
<dbReference type="Proteomes" id="UP001596507">
    <property type="component" value="Unassembled WGS sequence"/>
</dbReference>
<organism evidence="3 4">
    <name type="scientific">Microbacterium fluvii</name>
    <dbReference type="NCBI Taxonomy" id="415215"/>
    <lineage>
        <taxon>Bacteria</taxon>
        <taxon>Bacillati</taxon>
        <taxon>Actinomycetota</taxon>
        <taxon>Actinomycetes</taxon>
        <taxon>Micrococcales</taxon>
        <taxon>Microbacteriaceae</taxon>
        <taxon>Microbacterium</taxon>
    </lineage>
</organism>
<evidence type="ECO:0000313" key="3">
    <source>
        <dbReference type="EMBL" id="MFC7267526.1"/>
    </source>
</evidence>
<dbReference type="Gene3D" id="3.90.226.10">
    <property type="entry name" value="2-enoyl-CoA Hydratase, Chain A, domain 1"/>
    <property type="match status" value="2"/>
</dbReference>
<dbReference type="InterPro" id="IPR011763">
    <property type="entry name" value="COA_CT_C"/>
</dbReference>
<keyword evidence="4" id="KW-1185">Reference proteome</keyword>